<evidence type="ECO:0000313" key="5">
    <source>
        <dbReference type="Proteomes" id="UP000030752"/>
    </source>
</evidence>
<dbReference type="EMBL" id="KB822711">
    <property type="protein sequence ID" value="ETN46917.1"/>
    <property type="molecule type" value="Genomic_DNA"/>
</dbReference>
<dbReference type="CDD" id="cd03046">
    <property type="entry name" value="GST_N_GTT1_like"/>
    <property type="match status" value="1"/>
</dbReference>
<dbReference type="InterPro" id="IPR036249">
    <property type="entry name" value="Thioredoxin-like_sf"/>
</dbReference>
<dbReference type="InParanoid" id="W2SE15"/>
<dbReference type="SFLD" id="SFLDS00019">
    <property type="entry name" value="Glutathione_Transferase_(cytos"/>
    <property type="match status" value="1"/>
</dbReference>
<dbReference type="InterPro" id="IPR040079">
    <property type="entry name" value="Glutathione_S-Trfase"/>
</dbReference>
<dbReference type="AlphaFoldDB" id="W2SE15"/>
<dbReference type="InterPro" id="IPR004045">
    <property type="entry name" value="Glutathione_S-Trfase_N"/>
</dbReference>
<evidence type="ECO:0008006" key="6">
    <source>
        <dbReference type="Google" id="ProtNLM"/>
    </source>
</evidence>
<dbReference type="eggNOG" id="KOG0867">
    <property type="taxonomic scope" value="Eukaryota"/>
</dbReference>
<gene>
    <name evidence="4" type="ORF">HMPREF1541_01106</name>
</gene>
<dbReference type="InterPro" id="IPR010987">
    <property type="entry name" value="Glutathione-S-Trfase_C-like"/>
</dbReference>
<evidence type="ECO:0000256" key="1">
    <source>
        <dbReference type="ARBA" id="ARBA00007409"/>
    </source>
</evidence>
<dbReference type="InterPro" id="IPR036282">
    <property type="entry name" value="Glutathione-S-Trfase_C_sf"/>
</dbReference>
<dbReference type="SUPFAM" id="SSF47616">
    <property type="entry name" value="GST C-terminal domain-like"/>
    <property type="match status" value="1"/>
</dbReference>
<dbReference type="STRING" id="1220924.W2SE15"/>
<proteinExistence type="inferred from homology"/>
<dbReference type="GeneID" id="19968445"/>
<dbReference type="InterPro" id="IPR004046">
    <property type="entry name" value="GST_C"/>
</dbReference>
<protein>
    <recommendedName>
        <fullName evidence="6">Glutathione S-transferase</fullName>
    </recommendedName>
</protein>
<sequence>MANVGKLTLLHLNNSTSQRILWLLEELGIDYELKLHKRIHDRAPSELKETHPMGKAPQLILADGRVLIESSCIAKYLIDTYDTENKFKGDGGRNDALRDQMLSDFIASSMSTNFIVGVLFLALASRTPFFVRPLVSGLWKAMRAGYWDDDVDKQLKFIEAELEGQDYLMGASPGRPDFLLTFVYDNFHQRRLIDASKYPVAKAWRERCEARPAWKRSLEKGNGYDLSDFDG</sequence>
<dbReference type="HOGENOM" id="CLU_011226_15_0_1"/>
<dbReference type="SUPFAM" id="SSF52833">
    <property type="entry name" value="Thioredoxin-like"/>
    <property type="match status" value="1"/>
</dbReference>
<accession>W2SE15</accession>
<name>W2SE15_CYPE1</name>
<dbReference type="Proteomes" id="UP000030752">
    <property type="component" value="Unassembled WGS sequence"/>
</dbReference>
<dbReference type="Gene3D" id="3.40.30.10">
    <property type="entry name" value="Glutaredoxin"/>
    <property type="match status" value="1"/>
</dbReference>
<dbReference type="PROSITE" id="PS50405">
    <property type="entry name" value="GST_CTER"/>
    <property type="match status" value="1"/>
</dbReference>
<dbReference type="OrthoDB" id="2098326at2759"/>
<dbReference type="Pfam" id="PF00043">
    <property type="entry name" value="GST_C"/>
    <property type="match status" value="1"/>
</dbReference>
<dbReference type="Pfam" id="PF13409">
    <property type="entry name" value="GST_N_2"/>
    <property type="match status" value="1"/>
</dbReference>
<feature type="domain" description="GST C-terminal" evidence="3">
    <location>
        <begin position="92"/>
        <end position="229"/>
    </location>
</feature>
<evidence type="ECO:0000259" key="2">
    <source>
        <dbReference type="PROSITE" id="PS50404"/>
    </source>
</evidence>
<comment type="similarity">
    <text evidence="1">Belongs to the GST superfamily.</text>
</comment>
<evidence type="ECO:0000313" key="4">
    <source>
        <dbReference type="EMBL" id="ETN46917.1"/>
    </source>
</evidence>
<dbReference type="SFLD" id="SFLDG00358">
    <property type="entry name" value="Main_(cytGST)"/>
    <property type="match status" value="1"/>
</dbReference>
<feature type="domain" description="GST N-terminal" evidence="2">
    <location>
        <begin position="4"/>
        <end position="85"/>
    </location>
</feature>
<dbReference type="PROSITE" id="PS50404">
    <property type="entry name" value="GST_NTER"/>
    <property type="match status" value="1"/>
</dbReference>
<keyword evidence="5" id="KW-1185">Reference proteome</keyword>
<dbReference type="PANTHER" id="PTHR44051">
    <property type="entry name" value="GLUTATHIONE S-TRANSFERASE-RELATED"/>
    <property type="match status" value="1"/>
</dbReference>
<dbReference type="RefSeq" id="XP_008711629.1">
    <property type="nucleotide sequence ID" value="XM_008713407.1"/>
</dbReference>
<reference evidence="4 5" key="1">
    <citation type="submission" date="2013-03" db="EMBL/GenBank/DDBJ databases">
        <title>The Genome Sequence of Phialophora europaea CBS 101466.</title>
        <authorList>
            <consortium name="The Broad Institute Genomics Platform"/>
            <person name="Cuomo C."/>
            <person name="de Hoog S."/>
            <person name="Gorbushina A."/>
            <person name="Walker B."/>
            <person name="Young S.K."/>
            <person name="Zeng Q."/>
            <person name="Gargeya S."/>
            <person name="Fitzgerald M."/>
            <person name="Haas B."/>
            <person name="Abouelleil A."/>
            <person name="Allen A.W."/>
            <person name="Alvarado L."/>
            <person name="Arachchi H.M."/>
            <person name="Berlin A.M."/>
            <person name="Chapman S.B."/>
            <person name="Gainer-Dewar J."/>
            <person name="Goldberg J."/>
            <person name="Griggs A."/>
            <person name="Gujja S."/>
            <person name="Hansen M."/>
            <person name="Howarth C."/>
            <person name="Imamovic A."/>
            <person name="Ireland A."/>
            <person name="Larimer J."/>
            <person name="McCowan C."/>
            <person name="Murphy C."/>
            <person name="Pearson M."/>
            <person name="Poon T.W."/>
            <person name="Priest M."/>
            <person name="Roberts A."/>
            <person name="Saif S."/>
            <person name="Shea T."/>
            <person name="Sisk P."/>
            <person name="Sykes S."/>
            <person name="Wortman J."/>
            <person name="Nusbaum C."/>
            <person name="Birren B."/>
        </authorList>
    </citation>
    <scope>NUCLEOTIDE SEQUENCE [LARGE SCALE GENOMIC DNA]</scope>
    <source>
        <strain evidence="4 5">CBS 101466</strain>
    </source>
</reference>
<dbReference type="VEuPathDB" id="FungiDB:HMPREF1541_01106"/>
<dbReference type="Gene3D" id="1.20.1050.10">
    <property type="match status" value="1"/>
</dbReference>
<organism evidence="4 5">
    <name type="scientific">Cyphellophora europaea (strain CBS 101466)</name>
    <name type="common">Phialophora europaea</name>
    <dbReference type="NCBI Taxonomy" id="1220924"/>
    <lineage>
        <taxon>Eukaryota</taxon>
        <taxon>Fungi</taxon>
        <taxon>Dikarya</taxon>
        <taxon>Ascomycota</taxon>
        <taxon>Pezizomycotina</taxon>
        <taxon>Eurotiomycetes</taxon>
        <taxon>Chaetothyriomycetidae</taxon>
        <taxon>Chaetothyriales</taxon>
        <taxon>Cyphellophoraceae</taxon>
        <taxon>Cyphellophora</taxon>
    </lineage>
</organism>
<dbReference type="PANTHER" id="PTHR44051:SF9">
    <property type="entry name" value="GLUTATHIONE S-TRANSFERASE 1"/>
    <property type="match status" value="1"/>
</dbReference>
<evidence type="ECO:0000259" key="3">
    <source>
        <dbReference type="PROSITE" id="PS50405"/>
    </source>
</evidence>